<evidence type="ECO:0000256" key="1">
    <source>
        <dbReference type="ARBA" id="ARBA00023015"/>
    </source>
</evidence>
<keyword evidence="7" id="KW-1185">Reference proteome</keyword>
<dbReference type="Pfam" id="PF02365">
    <property type="entry name" value="NAM"/>
    <property type="match status" value="1"/>
</dbReference>
<evidence type="ECO:0000313" key="7">
    <source>
        <dbReference type="Proteomes" id="UP001428341"/>
    </source>
</evidence>
<feature type="domain" description="NAC" evidence="5">
    <location>
        <begin position="14"/>
        <end position="183"/>
    </location>
</feature>
<dbReference type="GO" id="GO:0048731">
    <property type="term" value="P:system development"/>
    <property type="evidence" value="ECO:0007669"/>
    <property type="project" value="TreeGrafter"/>
</dbReference>
<name>A0AAP0LRP5_9ROSI</name>
<dbReference type="PANTHER" id="PTHR31719:SF164">
    <property type="entry name" value="NAC DOMAIN-CONTAINING PROTEIN"/>
    <property type="match status" value="1"/>
</dbReference>
<dbReference type="InterPro" id="IPR003441">
    <property type="entry name" value="NAC-dom"/>
</dbReference>
<dbReference type="InterPro" id="IPR036093">
    <property type="entry name" value="NAC_dom_sf"/>
</dbReference>
<dbReference type="PROSITE" id="PS51005">
    <property type="entry name" value="NAC"/>
    <property type="match status" value="1"/>
</dbReference>
<dbReference type="PANTHER" id="PTHR31719">
    <property type="entry name" value="NAC TRANSCRIPTION FACTOR 56"/>
    <property type="match status" value="1"/>
</dbReference>
<keyword evidence="4" id="KW-0539">Nucleus</keyword>
<reference evidence="6 7" key="1">
    <citation type="submission" date="2024-05" db="EMBL/GenBank/DDBJ databases">
        <title>Haplotype-resolved chromosome-level genome assembly of Huyou (Citrus changshanensis).</title>
        <authorList>
            <person name="Miao C."/>
            <person name="Chen W."/>
            <person name="Wu Y."/>
            <person name="Wang L."/>
            <person name="Zhao S."/>
            <person name="Grierson D."/>
            <person name="Xu C."/>
            <person name="Chen K."/>
        </authorList>
    </citation>
    <scope>NUCLEOTIDE SEQUENCE [LARGE SCALE GENOMIC DNA]</scope>
    <source>
        <strain evidence="6">01-14</strain>
        <tissue evidence="6">Leaf</tissue>
    </source>
</reference>
<dbReference type="GO" id="GO:0003677">
    <property type="term" value="F:DNA binding"/>
    <property type="evidence" value="ECO:0007669"/>
    <property type="project" value="UniProtKB-KW"/>
</dbReference>
<gene>
    <name evidence="6" type="ORF">WN944_026015</name>
</gene>
<evidence type="ECO:0000256" key="3">
    <source>
        <dbReference type="ARBA" id="ARBA00023163"/>
    </source>
</evidence>
<dbReference type="Proteomes" id="UP001428341">
    <property type="component" value="Unassembled WGS sequence"/>
</dbReference>
<protein>
    <recommendedName>
        <fullName evidence="5">NAC domain-containing protein</fullName>
    </recommendedName>
</protein>
<dbReference type="GO" id="GO:0006355">
    <property type="term" value="P:regulation of DNA-templated transcription"/>
    <property type="evidence" value="ECO:0007669"/>
    <property type="project" value="InterPro"/>
</dbReference>
<evidence type="ECO:0000313" key="6">
    <source>
        <dbReference type="EMBL" id="KAK9182867.1"/>
    </source>
</evidence>
<sequence length="365" mass="41981">MTTTMKRSIISCFLPVGFRFNPTDEEIVKDYLKGDAATLPCLKDIEYCDVYGDKSPWEIFQLEKNNPDNHDNDYGENIFYVYTKLKKASPNRFSRVAGCGTWQFQKRPVQIYDDDPNENDNVVIGYKRKYSFKAKESVSNKRYHHGQWIMHEYSLAAGKERSSPCGDGDDDDDDFVFCRIINKTGNDHQEAEAKAEPESSGGYVGSNNLMIDDNPINQFELGLQADDQALLEYGLALDDDAEEVTSFARNNEDDVILLDDELEPILHIDTKDWNLTMLQKYFMDDDDIDRVDESSRDSSSVEFANYLQNDEGVMTLEHSEDFGCKIEENDYLMVNEVQRPAVVLQESEVDEFIEELLMNDVCYNQ</sequence>
<evidence type="ECO:0000259" key="5">
    <source>
        <dbReference type="PROSITE" id="PS51005"/>
    </source>
</evidence>
<keyword evidence="3" id="KW-0804">Transcription</keyword>
<organism evidence="6 7">
    <name type="scientific">Citrus x changshan-huyou</name>
    <dbReference type="NCBI Taxonomy" id="2935761"/>
    <lineage>
        <taxon>Eukaryota</taxon>
        <taxon>Viridiplantae</taxon>
        <taxon>Streptophyta</taxon>
        <taxon>Embryophyta</taxon>
        <taxon>Tracheophyta</taxon>
        <taxon>Spermatophyta</taxon>
        <taxon>Magnoliopsida</taxon>
        <taxon>eudicotyledons</taxon>
        <taxon>Gunneridae</taxon>
        <taxon>Pentapetalae</taxon>
        <taxon>rosids</taxon>
        <taxon>malvids</taxon>
        <taxon>Sapindales</taxon>
        <taxon>Rutaceae</taxon>
        <taxon>Aurantioideae</taxon>
        <taxon>Citrus</taxon>
    </lineage>
</organism>
<proteinExistence type="predicted"/>
<comment type="caution">
    <text evidence="6">The sequence shown here is derived from an EMBL/GenBank/DDBJ whole genome shotgun (WGS) entry which is preliminary data.</text>
</comment>
<dbReference type="AlphaFoldDB" id="A0AAP0LRP5"/>
<dbReference type="Gene3D" id="2.170.150.80">
    <property type="entry name" value="NAC domain"/>
    <property type="match status" value="1"/>
</dbReference>
<dbReference type="EMBL" id="JBCGBO010000024">
    <property type="protein sequence ID" value="KAK9182867.1"/>
    <property type="molecule type" value="Genomic_DNA"/>
</dbReference>
<keyword evidence="2" id="KW-0238">DNA-binding</keyword>
<keyword evidence="1" id="KW-0805">Transcription regulation</keyword>
<evidence type="ECO:0000256" key="2">
    <source>
        <dbReference type="ARBA" id="ARBA00023125"/>
    </source>
</evidence>
<dbReference type="SUPFAM" id="SSF101941">
    <property type="entry name" value="NAC domain"/>
    <property type="match status" value="1"/>
</dbReference>
<evidence type="ECO:0000256" key="4">
    <source>
        <dbReference type="ARBA" id="ARBA00023242"/>
    </source>
</evidence>
<accession>A0AAP0LRP5</accession>